<keyword evidence="3 5" id="KW-0560">Oxidoreductase</keyword>
<dbReference type="PANTHER" id="PTHR43490:SF91">
    <property type="entry name" value="NAD(P)-BINDING ROSSMANN-FOLD PROTEIN"/>
    <property type="match status" value="1"/>
</dbReference>
<organism evidence="6 7">
    <name type="scientific">Hevea brasiliensis</name>
    <name type="common">Para rubber tree</name>
    <name type="synonym">Siphonia brasiliensis</name>
    <dbReference type="NCBI Taxonomy" id="3981"/>
    <lineage>
        <taxon>Eukaryota</taxon>
        <taxon>Viridiplantae</taxon>
        <taxon>Streptophyta</taxon>
        <taxon>Embryophyta</taxon>
        <taxon>Tracheophyta</taxon>
        <taxon>Spermatophyta</taxon>
        <taxon>Magnoliopsida</taxon>
        <taxon>eudicotyledons</taxon>
        <taxon>Gunneridae</taxon>
        <taxon>Pentapetalae</taxon>
        <taxon>rosids</taxon>
        <taxon>fabids</taxon>
        <taxon>Malpighiales</taxon>
        <taxon>Euphorbiaceae</taxon>
        <taxon>Crotonoideae</taxon>
        <taxon>Micrandreae</taxon>
        <taxon>Hevea</taxon>
    </lineage>
</organism>
<dbReference type="PANTHER" id="PTHR43490">
    <property type="entry name" value="(+)-NEOMENTHOL DEHYDROGENASE"/>
    <property type="match status" value="1"/>
</dbReference>
<dbReference type="PRINTS" id="PR00081">
    <property type="entry name" value="GDHRDH"/>
</dbReference>
<keyword evidence="2 5" id="KW-0521">NADP</keyword>
<name>A0ABQ9LVP4_HEVBR</name>
<protein>
    <recommendedName>
        <fullName evidence="5">Short-chain dehydrogenase/reductase</fullName>
        <ecNumber evidence="5">1.1.1.-</ecNumber>
    </recommendedName>
</protein>
<accession>A0ABQ9LVP4</accession>
<dbReference type="EMBL" id="JARPOI010000010">
    <property type="protein sequence ID" value="KAJ9170619.1"/>
    <property type="molecule type" value="Genomic_DNA"/>
</dbReference>
<gene>
    <name evidence="6" type="ORF">P3X46_018713</name>
</gene>
<proteinExistence type="inferred from homology"/>
<evidence type="ECO:0000256" key="2">
    <source>
        <dbReference type="ARBA" id="ARBA00022857"/>
    </source>
</evidence>
<sequence>MEGTNNRLAGQRCAVVTGANKGIGLQICHQLAVNGVLVVLTARDEKKGLQAARKLQEHGLSDVVFHRLDVIDPASIASLAKFIQIKFGKLDILVNNAGVGGLFVDRKLLEAFKVRGGALTDENAHQLEGIIQQNYEMTEECLKTNYYGTVLVTEALLPLLELSQSARIVNLSSFYGQMKFINNEKVKMQLENDESLTMEKLDEIVQWFLSDFKGGKLLENGWPLTVSAYKISKAAINAYTRLLARKFPRFRVNCVHPGLVKTDMTGNTGSLTPEEGARAPVMLALLPDSGPSGLYFSEMDVSSF</sequence>
<dbReference type="EC" id="1.1.1.-" evidence="5"/>
<evidence type="ECO:0000256" key="3">
    <source>
        <dbReference type="ARBA" id="ARBA00023002"/>
    </source>
</evidence>
<dbReference type="PRINTS" id="PR00080">
    <property type="entry name" value="SDRFAMILY"/>
</dbReference>
<dbReference type="Gene3D" id="3.40.50.720">
    <property type="entry name" value="NAD(P)-binding Rossmann-like Domain"/>
    <property type="match status" value="1"/>
</dbReference>
<dbReference type="Pfam" id="PF13561">
    <property type="entry name" value="adh_short_C2"/>
    <property type="match status" value="1"/>
</dbReference>
<dbReference type="Proteomes" id="UP001174677">
    <property type="component" value="Chromosome 10"/>
</dbReference>
<dbReference type="SUPFAM" id="SSF51735">
    <property type="entry name" value="NAD(P)-binding Rossmann-fold domains"/>
    <property type="match status" value="1"/>
</dbReference>
<evidence type="ECO:0000313" key="6">
    <source>
        <dbReference type="EMBL" id="KAJ9170619.1"/>
    </source>
</evidence>
<comment type="caution">
    <text evidence="6">The sequence shown here is derived from an EMBL/GenBank/DDBJ whole genome shotgun (WGS) entry which is preliminary data.</text>
</comment>
<evidence type="ECO:0000256" key="4">
    <source>
        <dbReference type="RuleBase" id="RU000363"/>
    </source>
</evidence>
<evidence type="ECO:0000313" key="7">
    <source>
        <dbReference type="Proteomes" id="UP001174677"/>
    </source>
</evidence>
<dbReference type="InterPro" id="IPR045313">
    <property type="entry name" value="CBR1-like"/>
</dbReference>
<evidence type="ECO:0000256" key="5">
    <source>
        <dbReference type="RuleBase" id="RU369024"/>
    </source>
</evidence>
<dbReference type="InterPro" id="IPR036291">
    <property type="entry name" value="NAD(P)-bd_dom_sf"/>
</dbReference>
<dbReference type="InterPro" id="IPR002347">
    <property type="entry name" value="SDR_fam"/>
</dbReference>
<evidence type="ECO:0000256" key="1">
    <source>
        <dbReference type="ARBA" id="ARBA00006484"/>
    </source>
</evidence>
<reference evidence="6 7" key="1">
    <citation type="journal article" date="2023" name="Plant Biotechnol. J.">
        <title>Chromosome-level wild Hevea brasiliensis genome provides new tools for genomic-assisted breeding and valuable loci to elevate rubber yield.</title>
        <authorList>
            <person name="Cheng H."/>
            <person name="Song X."/>
            <person name="Hu Y."/>
            <person name="Wu T."/>
            <person name="Yang Q."/>
            <person name="An Z."/>
            <person name="Feng S."/>
            <person name="Deng Z."/>
            <person name="Wu W."/>
            <person name="Zeng X."/>
            <person name="Tu M."/>
            <person name="Wang X."/>
            <person name="Huang H."/>
        </authorList>
    </citation>
    <scope>NUCLEOTIDE SEQUENCE [LARGE SCALE GENOMIC DNA]</scope>
    <source>
        <strain evidence="6">MT/VB/25A 57/8</strain>
    </source>
</reference>
<dbReference type="CDD" id="cd05324">
    <property type="entry name" value="carb_red_PTCR-like_SDR_c"/>
    <property type="match status" value="1"/>
</dbReference>
<dbReference type="Pfam" id="PF00106">
    <property type="entry name" value="adh_short"/>
    <property type="match status" value="1"/>
</dbReference>
<keyword evidence="7" id="KW-1185">Reference proteome</keyword>
<comment type="similarity">
    <text evidence="1 4">Belongs to the short-chain dehydrogenases/reductases (SDR) family.</text>
</comment>